<accession>A0A2N0VF38</accession>
<keyword evidence="2" id="KW-1185">Reference proteome</keyword>
<name>A0A2N0VF38_9BACT</name>
<reference evidence="1 2" key="1">
    <citation type="submission" date="2017-11" db="EMBL/GenBank/DDBJ databases">
        <title>Rhodohalobacter 15182 sp. nov., isolated from a salt lake.</title>
        <authorList>
            <person name="Han S."/>
        </authorList>
    </citation>
    <scope>NUCLEOTIDE SEQUENCE [LARGE SCALE GENOMIC DNA]</scope>
    <source>
        <strain evidence="1 2">15182</strain>
    </source>
</reference>
<dbReference type="Proteomes" id="UP000233398">
    <property type="component" value="Unassembled WGS sequence"/>
</dbReference>
<organism evidence="1 2">
    <name type="scientific">Rhodohalobacter barkolensis</name>
    <dbReference type="NCBI Taxonomy" id="2053187"/>
    <lineage>
        <taxon>Bacteria</taxon>
        <taxon>Pseudomonadati</taxon>
        <taxon>Balneolota</taxon>
        <taxon>Balneolia</taxon>
        <taxon>Balneolales</taxon>
        <taxon>Balneolaceae</taxon>
        <taxon>Rhodohalobacter</taxon>
    </lineage>
</organism>
<comment type="caution">
    <text evidence="1">The sequence shown here is derived from an EMBL/GenBank/DDBJ whole genome shotgun (WGS) entry which is preliminary data.</text>
</comment>
<dbReference type="OrthoDB" id="1525311at2"/>
<dbReference type="AlphaFoldDB" id="A0A2N0VF38"/>
<protein>
    <submittedName>
        <fullName evidence="1">Uncharacterized protein</fullName>
    </submittedName>
</protein>
<dbReference type="EMBL" id="PISP01000005">
    <property type="protein sequence ID" value="PKD42797.1"/>
    <property type="molecule type" value="Genomic_DNA"/>
</dbReference>
<dbReference type="RefSeq" id="WP_101074047.1">
    <property type="nucleotide sequence ID" value="NZ_PISP01000005.1"/>
</dbReference>
<evidence type="ECO:0000313" key="1">
    <source>
        <dbReference type="EMBL" id="PKD42797.1"/>
    </source>
</evidence>
<evidence type="ECO:0000313" key="2">
    <source>
        <dbReference type="Proteomes" id="UP000233398"/>
    </source>
</evidence>
<proteinExistence type="predicted"/>
<gene>
    <name evidence="1" type="ORF">CWD77_13160</name>
</gene>
<sequence length="83" mass="9626">MSEQNEEEALSAWEKDVDFLVNILKESFESTEVKYSVDEHNNILYVELEGLQDYPDDEIVEIAEPIFETADLDFEDIILLPLS</sequence>